<name>K7NQI6_PINTA</name>
<protein>
    <submittedName>
        <fullName evidence="3">Uncharacterized protein</fullName>
    </submittedName>
</protein>
<sequence>LVRVQARVKARRLQMAEESFGVNRKVYEKGEQEAIRRKSTSTERWDGSLQTVEEIQTKLQTKQEAAMKRERAMAYAFSQQMWRSGARESSSTYLEVEPDKGHWGWNWLERWMTARAMDRNATPEASSSVRNSMEDIAFKTVEMDISSHQ</sequence>
<dbReference type="GO" id="GO:0005516">
    <property type="term" value="F:calmodulin binding"/>
    <property type="evidence" value="ECO:0007669"/>
    <property type="project" value="UniProtKB-KW"/>
</dbReference>
<feature type="non-terminal residue" evidence="3">
    <location>
        <position position="1"/>
    </location>
</feature>
<accession>K7NQI6</accession>
<organism evidence="3">
    <name type="scientific">Pinus taeda</name>
    <name type="common">Loblolly pine</name>
    <dbReference type="NCBI Taxonomy" id="3352"/>
    <lineage>
        <taxon>Eukaryota</taxon>
        <taxon>Viridiplantae</taxon>
        <taxon>Streptophyta</taxon>
        <taxon>Embryophyta</taxon>
        <taxon>Tracheophyta</taxon>
        <taxon>Spermatophyta</taxon>
        <taxon>Pinopsida</taxon>
        <taxon>Pinidae</taxon>
        <taxon>Conifers I</taxon>
        <taxon>Pinales</taxon>
        <taxon>Pinaceae</taxon>
        <taxon>Pinus</taxon>
        <taxon>Pinus subgen. Pinus</taxon>
    </lineage>
</organism>
<reference evidence="3" key="1">
    <citation type="submission" date="2011-11" db="EMBL/GenBank/DDBJ databases">
        <title>Nucleotide Diversity and Divergence in the Loblolly Pine Gene Space.</title>
        <authorList>
            <person name="Neale D.B."/>
            <person name="Wegrzyn J.L."/>
            <person name="Lee J.M."/>
            <person name="Eckert A.J."/>
            <person name="Liechty J.D."/>
            <person name="Stevens K.A."/>
            <person name="Langley C.H."/>
        </authorList>
    </citation>
    <scope>NUCLEOTIDE SEQUENCE</scope>
    <source>
        <strain evidence="3">4124</strain>
        <tissue evidence="3">Megagametophyte</tissue>
    </source>
</reference>
<keyword evidence="1" id="KW-0112">Calmodulin-binding</keyword>
<evidence type="ECO:0000256" key="2">
    <source>
        <dbReference type="ARBA" id="ARBA00024341"/>
    </source>
</evidence>
<dbReference type="PANTHER" id="PTHR32295:SF6">
    <property type="entry name" value="PROTEIN IQ-DOMAIN 18"/>
    <property type="match status" value="1"/>
</dbReference>
<dbReference type="AlphaFoldDB" id="K7NQI6"/>
<dbReference type="PANTHER" id="PTHR32295">
    <property type="entry name" value="IQ-DOMAIN 5-RELATED"/>
    <property type="match status" value="1"/>
</dbReference>
<comment type="similarity">
    <text evidence="2">Belongs to the IQD family.</text>
</comment>
<evidence type="ECO:0000256" key="1">
    <source>
        <dbReference type="ARBA" id="ARBA00022860"/>
    </source>
</evidence>
<feature type="non-terminal residue" evidence="3">
    <location>
        <position position="149"/>
    </location>
</feature>
<dbReference type="EMBL" id="JQ023004">
    <property type="protein sequence ID" value="AEX13521.1"/>
    <property type="molecule type" value="Genomic_DNA"/>
</dbReference>
<proteinExistence type="inferred from homology"/>
<evidence type="ECO:0000313" key="3">
    <source>
        <dbReference type="EMBL" id="AEX13521.1"/>
    </source>
</evidence>
<gene>
    <name evidence="3" type="ORF">UMN_7550_02</name>
</gene>